<sequence length="274" mass="31171">MKLSELRKRPHWSYSSLNQLINICSLAWKFQKVDKLKPSHTSVNLVAGSVYHRTLEQVYLARKNGLPLTIDEVLELYTEDWRRSSKEELIKYKKLDAAGVEEQGRGLVKVAWDNIDNSERIVAVESPFIVPIEHEGKFMSKPFIGAWDLVVEKDGDITVVDQKTSATRWNPAKAHASMQGIAYSMSYNLTHGINPGLRFDIAVKNKTPVFESHETARTPDDWRRLCKLVAVAEDIVKNEIFYPNHDSFACADCGFKTACREWSCERPLSDDLAA</sequence>
<dbReference type="InterPro" id="IPR011604">
    <property type="entry name" value="PDDEXK-like_dom_sf"/>
</dbReference>
<dbReference type="RefSeq" id="WP_136083162.1">
    <property type="nucleotide sequence ID" value="NZ_CAAHFG010000005.1"/>
</dbReference>
<feature type="domain" description="PD-(D/E)XK endonuclease-like" evidence="1">
    <location>
        <begin position="11"/>
        <end position="260"/>
    </location>
</feature>
<protein>
    <recommendedName>
        <fullName evidence="1">PD-(D/E)XK endonuclease-like domain-containing protein</fullName>
    </recommendedName>
</protein>
<keyword evidence="3" id="KW-1185">Reference proteome</keyword>
<evidence type="ECO:0000313" key="3">
    <source>
        <dbReference type="Proteomes" id="UP000366872"/>
    </source>
</evidence>
<gene>
    <name evidence="2" type="ORF">PDESU_06276</name>
</gene>
<dbReference type="InterPro" id="IPR038726">
    <property type="entry name" value="PDDEXK_AddAB-type"/>
</dbReference>
<dbReference type="AlphaFoldDB" id="A0A6C2UE77"/>
<organism evidence="2 3">
    <name type="scientific">Pontiella desulfatans</name>
    <dbReference type="NCBI Taxonomy" id="2750659"/>
    <lineage>
        <taxon>Bacteria</taxon>
        <taxon>Pseudomonadati</taxon>
        <taxon>Kiritimatiellota</taxon>
        <taxon>Kiritimatiellia</taxon>
        <taxon>Kiritimatiellales</taxon>
        <taxon>Pontiellaceae</taxon>
        <taxon>Pontiella</taxon>
    </lineage>
</organism>
<dbReference type="Proteomes" id="UP000366872">
    <property type="component" value="Unassembled WGS sequence"/>
</dbReference>
<accession>A0A6C2UE77</accession>
<dbReference type="Pfam" id="PF12705">
    <property type="entry name" value="PDDEXK_1"/>
    <property type="match status" value="1"/>
</dbReference>
<dbReference type="Gene3D" id="3.90.320.10">
    <property type="match status" value="1"/>
</dbReference>
<reference evidence="2 3" key="1">
    <citation type="submission" date="2019-04" db="EMBL/GenBank/DDBJ databases">
        <authorList>
            <person name="Van Vliet M D."/>
        </authorList>
    </citation>
    <scope>NUCLEOTIDE SEQUENCE [LARGE SCALE GENOMIC DNA]</scope>
    <source>
        <strain evidence="2 3">F1</strain>
    </source>
</reference>
<evidence type="ECO:0000313" key="2">
    <source>
        <dbReference type="EMBL" id="VGO17674.1"/>
    </source>
</evidence>
<evidence type="ECO:0000259" key="1">
    <source>
        <dbReference type="Pfam" id="PF12705"/>
    </source>
</evidence>
<name>A0A6C2UE77_PONDE</name>
<proteinExistence type="predicted"/>
<dbReference type="EMBL" id="CAAHFG010000005">
    <property type="protein sequence ID" value="VGO17674.1"/>
    <property type="molecule type" value="Genomic_DNA"/>
</dbReference>